<evidence type="ECO:0000313" key="2">
    <source>
        <dbReference type="Proteomes" id="UP000467260"/>
    </source>
</evidence>
<sequence length="81" mass="8427">MRINTVSPGPVETPILPDFEQSMGKQMLDTVRTAVGRHAGVEDIVPVIDFLGSPGAGWITGQDVLVDGGVMNAITVGTPVP</sequence>
<reference evidence="1 2" key="1">
    <citation type="journal article" date="2019" name="Emerg. Microbes Infect.">
        <title>Comprehensive subspecies identification of 175 nontuberculous mycobacteria species based on 7547 genomic profiles.</title>
        <authorList>
            <person name="Matsumoto Y."/>
            <person name="Kinjo T."/>
            <person name="Motooka D."/>
            <person name="Nabeya D."/>
            <person name="Jung N."/>
            <person name="Uechi K."/>
            <person name="Horii T."/>
            <person name="Iida T."/>
            <person name="Fujita J."/>
            <person name="Nakamura S."/>
        </authorList>
    </citation>
    <scope>NUCLEOTIDE SEQUENCE [LARGE SCALE GENOMIC DNA]</scope>
    <source>
        <strain evidence="1 2">JCM 13571</strain>
    </source>
</reference>
<dbReference type="Proteomes" id="UP000467260">
    <property type="component" value="Chromosome"/>
</dbReference>
<accession>A0A7I7X693</accession>
<protein>
    <submittedName>
        <fullName evidence="1">Uncharacterized protein</fullName>
    </submittedName>
</protein>
<organism evidence="1 2">
    <name type="scientific">Mycolicibacter hiberniae</name>
    <dbReference type="NCBI Taxonomy" id="29314"/>
    <lineage>
        <taxon>Bacteria</taxon>
        <taxon>Bacillati</taxon>
        <taxon>Actinomycetota</taxon>
        <taxon>Actinomycetes</taxon>
        <taxon>Mycobacteriales</taxon>
        <taxon>Mycobacteriaceae</taxon>
        <taxon>Mycolicibacter</taxon>
    </lineage>
</organism>
<dbReference type="KEGG" id="mhib:MHIB_27850"/>
<dbReference type="Pfam" id="PF13561">
    <property type="entry name" value="adh_short_C2"/>
    <property type="match status" value="1"/>
</dbReference>
<name>A0A7I7X693_9MYCO</name>
<dbReference type="AlphaFoldDB" id="A0A7I7X693"/>
<dbReference type="InterPro" id="IPR002347">
    <property type="entry name" value="SDR_fam"/>
</dbReference>
<dbReference type="Gene3D" id="3.40.50.720">
    <property type="entry name" value="NAD(P)-binding Rossmann-like Domain"/>
    <property type="match status" value="1"/>
</dbReference>
<dbReference type="SUPFAM" id="SSF51735">
    <property type="entry name" value="NAD(P)-binding Rossmann-fold domains"/>
    <property type="match status" value="1"/>
</dbReference>
<dbReference type="InterPro" id="IPR036291">
    <property type="entry name" value="NAD(P)-bd_dom_sf"/>
</dbReference>
<keyword evidence="2" id="KW-1185">Reference proteome</keyword>
<evidence type="ECO:0000313" key="1">
    <source>
        <dbReference type="EMBL" id="BBZ24367.1"/>
    </source>
</evidence>
<gene>
    <name evidence="1" type="ORF">MHIB_27850</name>
</gene>
<proteinExistence type="predicted"/>
<dbReference type="EMBL" id="AP022609">
    <property type="protein sequence ID" value="BBZ24367.1"/>
    <property type="molecule type" value="Genomic_DNA"/>
</dbReference>